<sequence length="38" mass="4685">MELKFYFEKLFHCKIDLVLKNALKEEFKLYILSEVVYV</sequence>
<dbReference type="InParanoid" id="B5YL06"/>
<dbReference type="STRING" id="289376.THEYE_A1097"/>
<reference evidence="1 2" key="2">
    <citation type="journal article" date="2015" name="Genome Announc.">
        <title>Genome Sequence of the Sulfate-Reducing Thermophilic Bacterium Thermodesulfovibrio yellowstonii Strain DSM 11347T (Phylum Nitrospirae).</title>
        <authorList>
            <person name="Bhatnagar S."/>
            <person name="Badger J.H."/>
            <person name="Madupu R."/>
            <person name="Khouri H.M."/>
            <person name="O'Connor E.M."/>
            <person name="Robb F.T."/>
            <person name="Ward N.L."/>
            <person name="Eisen J.A."/>
        </authorList>
    </citation>
    <scope>NUCLEOTIDE SEQUENCE [LARGE SCALE GENOMIC DNA]</scope>
    <source>
        <strain evidence="2">ATCC 51303 / DSM 11347 / YP87</strain>
    </source>
</reference>
<reference evidence="2" key="1">
    <citation type="submission" date="2008-08" db="EMBL/GenBank/DDBJ databases">
        <title>The complete genome sequence of Thermodesulfovibrio yellowstonii strain ATCC 51303 / DSM 11347 / YP87.</title>
        <authorList>
            <person name="Dodson R.J."/>
            <person name="Durkin A.S."/>
            <person name="Wu M."/>
            <person name="Eisen J."/>
            <person name="Sutton G."/>
        </authorList>
    </citation>
    <scope>NUCLEOTIDE SEQUENCE [LARGE SCALE GENOMIC DNA]</scope>
    <source>
        <strain evidence="2">ATCC 51303 / DSM 11347 / YP87</strain>
    </source>
</reference>
<accession>B5YL06</accession>
<dbReference type="EMBL" id="CP001147">
    <property type="protein sequence ID" value="ACI21195.1"/>
    <property type="molecule type" value="Genomic_DNA"/>
</dbReference>
<gene>
    <name evidence="1" type="ordered locus">THEYE_A1097</name>
</gene>
<dbReference type="HOGENOM" id="CLU_213225_0_0_0"/>
<dbReference type="KEGG" id="tye:THEYE_A1097"/>
<dbReference type="EnsemblBacteria" id="ACI21195">
    <property type="protein sequence ID" value="ACI21195"/>
    <property type="gene ID" value="THEYE_A1097"/>
</dbReference>
<proteinExistence type="predicted"/>
<protein>
    <submittedName>
        <fullName evidence="1">Nucleotidyltransferase</fullName>
    </submittedName>
</protein>
<name>B5YL06_THEYD</name>
<keyword evidence="2" id="KW-1185">Reference proteome</keyword>
<dbReference type="AlphaFoldDB" id="B5YL06"/>
<evidence type="ECO:0000313" key="1">
    <source>
        <dbReference type="EMBL" id="ACI21195.1"/>
    </source>
</evidence>
<organism evidence="1 2">
    <name type="scientific">Thermodesulfovibrio yellowstonii (strain ATCC 51303 / DSM 11347 / YP87)</name>
    <dbReference type="NCBI Taxonomy" id="289376"/>
    <lineage>
        <taxon>Bacteria</taxon>
        <taxon>Pseudomonadati</taxon>
        <taxon>Nitrospirota</taxon>
        <taxon>Thermodesulfovibrionia</taxon>
        <taxon>Thermodesulfovibrionales</taxon>
        <taxon>Thermodesulfovibrionaceae</taxon>
        <taxon>Thermodesulfovibrio</taxon>
    </lineage>
</organism>
<dbReference type="Proteomes" id="UP000000718">
    <property type="component" value="Chromosome"/>
</dbReference>
<evidence type="ECO:0000313" key="2">
    <source>
        <dbReference type="Proteomes" id="UP000000718"/>
    </source>
</evidence>